<protein>
    <submittedName>
        <fullName evidence="2">Epiplakin</fullName>
    </submittedName>
</protein>
<proteinExistence type="predicted"/>
<dbReference type="EMBL" id="GDJX01013365">
    <property type="protein sequence ID" value="JAT54571.1"/>
    <property type="molecule type" value="Transcribed_RNA"/>
</dbReference>
<gene>
    <name evidence="2" type="primary">EPPK1_0</name>
    <name evidence="2" type="ORF">g.80936</name>
</gene>
<feature type="compositionally biased region" description="Low complexity" evidence="1">
    <location>
        <begin position="9"/>
        <end position="22"/>
    </location>
</feature>
<accession>A0A1D1YIV0</accession>
<feature type="non-terminal residue" evidence="2">
    <location>
        <position position="164"/>
    </location>
</feature>
<feature type="region of interest" description="Disordered" evidence="1">
    <location>
        <begin position="1"/>
        <end position="22"/>
    </location>
</feature>
<dbReference type="AlphaFoldDB" id="A0A1D1YIV0"/>
<evidence type="ECO:0000256" key="1">
    <source>
        <dbReference type="SAM" id="MobiDB-lite"/>
    </source>
</evidence>
<name>A0A1D1YIV0_9ARAE</name>
<reference evidence="2" key="1">
    <citation type="submission" date="2015-07" db="EMBL/GenBank/DDBJ databases">
        <title>Transcriptome Assembly of Anthurium amnicola.</title>
        <authorList>
            <person name="Suzuki J."/>
        </authorList>
    </citation>
    <scope>NUCLEOTIDE SEQUENCE</scope>
</reference>
<sequence length="164" mass="18229">MGSPSRAGSRPASFQSSPSSSAVPDGYFAALALRAGYVGVGDDVRGAQLLREQVSAGESLQRELLKERIRREIIAREMVQVRILEEEVRRELEIDRMWAMRRRQEEMNSSFGGPPARLHERVPLTHFAPGIEVEKRAPPNLSPVVKNSAAHQLQNFEGKGKVSL</sequence>
<organism evidence="2">
    <name type="scientific">Anthurium amnicola</name>
    <dbReference type="NCBI Taxonomy" id="1678845"/>
    <lineage>
        <taxon>Eukaryota</taxon>
        <taxon>Viridiplantae</taxon>
        <taxon>Streptophyta</taxon>
        <taxon>Embryophyta</taxon>
        <taxon>Tracheophyta</taxon>
        <taxon>Spermatophyta</taxon>
        <taxon>Magnoliopsida</taxon>
        <taxon>Liliopsida</taxon>
        <taxon>Araceae</taxon>
        <taxon>Pothoideae</taxon>
        <taxon>Potheae</taxon>
        <taxon>Anthurium</taxon>
    </lineage>
</organism>
<evidence type="ECO:0000313" key="2">
    <source>
        <dbReference type="EMBL" id="JAT54571.1"/>
    </source>
</evidence>